<proteinExistence type="predicted"/>
<protein>
    <submittedName>
        <fullName evidence="9">Stage V sporulation protein T</fullName>
    </submittedName>
</protein>
<keyword evidence="6" id="KW-0804">Transcription</keyword>
<dbReference type="PANTHER" id="PTHR36432:SF1">
    <property type="entry name" value="STAGE V SPORULATION PROTEIN T"/>
    <property type="match status" value="1"/>
</dbReference>
<dbReference type="NCBIfam" id="TIGR01439">
    <property type="entry name" value="lp_hng_hel_AbrB"/>
    <property type="match status" value="1"/>
</dbReference>
<dbReference type="EMBL" id="DVHN01000034">
    <property type="protein sequence ID" value="HIR87879.1"/>
    <property type="molecule type" value="Genomic_DNA"/>
</dbReference>
<dbReference type="Proteomes" id="UP000824201">
    <property type="component" value="Unassembled WGS sequence"/>
</dbReference>
<dbReference type="AlphaFoldDB" id="A0A9D1ECS5"/>
<dbReference type="InterPro" id="IPR007159">
    <property type="entry name" value="SpoVT-AbrB_dom"/>
</dbReference>
<gene>
    <name evidence="9" type="primary">spoVT</name>
    <name evidence="9" type="ORF">IAC96_02910</name>
</gene>
<reference evidence="9" key="1">
    <citation type="submission" date="2020-10" db="EMBL/GenBank/DDBJ databases">
        <authorList>
            <person name="Gilroy R."/>
        </authorList>
    </citation>
    <scope>NUCLEOTIDE SEQUENCE</scope>
    <source>
        <strain evidence="9">ChiW13-3771</strain>
    </source>
</reference>
<dbReference type="GO" id="GO:0042802">
    <property type="term" value="F:identical protein binding"/>
    <property type="evidence" value="ECO:0007669"/>
    <property type="project" value="UniProtKB-ARBA"/>
</dbReference>
<dbReference type="InterPro" id="IPR014213">
    <property type="entry name" value="SpoVT"/>
</dbReference>
<keyword evidence="3" id="KW-0805">Transcription regulation</keyword>
<dbReference type="Pfam" id="PF04014">
    <property type="entry name" value="MazE_antitoxin"/>
    <property type="match status" value="1"/>
</dbReference>
<evidence type="ECO:0000256" key="3">
    <source>
        <dbReference type="ARBA" id="ARBA00023015"/>
    </source>
</evidence>
<keyword evidence="5" id="KW-0010">Activator</keyword>
<sequence>MKATGIVRRIDDLGRVVIPKEIRRTLRLREGTPLEIFTDREGEIILKKYSPMIELGVFAKQYADALMQTLGHCVAISDRDQIIAAAGSVRKELTGMAISKTLENLILARESHGISGDENQCIPLIQGEELNYTVQVIYPIICEGDAVGAVIIFSKEQKVKFTDAEKKAAACAASFLGRQLEN</sequence>
<dbReference type="InterPro" id="IPR037914">
    <property type="entry name" value="SpoVT-AbrB_sf"/>
</dbReference>
<dbReference type="InterPro" id="IPR029016">
    <property type="entry name" value="GAF-like_dom_sf"/>
</dbReference>
<evidence type="ECO:0000256" key="6">
    <source>
        <dbReference type="ARBA" id="ARBA00023163"/>
    </source>
</evidence>
<evidence type="ECO:0000256" key="7">
    <source>
        <dbReference type="PROSITE-ProRule" id="PRU01076"/>
    </source>
</evidence>
<evidence type="ECO:0000259" key="8">
    <source>
        <dbReference type="PROSITE" id="PS51740"/>
    </source>
</evidence>
<dbReference type="SMART" id="SM00966">
    <property type="entry name" value="SpoVT_AbrB"/>
    <property type="match status" value="1"/>
</dbReference>
<accession>A0A9D1ECS5</accession>
<comment type="caution">
    <text evidence="9">The sequence shown here is derived from an EMBL/GenBank/DDBJ whole genome shotgun (WGS) entry which is preliminary data.</text>
</comment>
<organism evidence="9 10">
    <name type="scientific">Candidatus Fimimorpha faecalis</name>
    <dbReference type="NCBI Taxonomy" id="2840824"/>
    <lineage>
        <taxon>Bacteria</taxon>
        <taxon>Bacillati</taxon>
        <taxon>Bacillota</taxon>
        <taxon>Clostridia</taxon>
        <taxon>Eubacteriales</taxon>
        <taxon>Candidatus Fimimorpha</taxon>
    </lineage>
</organism>
<dbReference type="SUPFAM" id="SSF89447">
    <property type="entry name" value="AbrB/MazE/MraZ-like"/>
    <property type="match status" value="1"/>
</dbReference>
<keyword evidence="4 7" id="KW-0238">DNA-binding</keyword>
<keyword evidence="2" id="KW-0749">Sporulation</keyword>
<dbReference type="Pfam" id="PF15714">
    <property type="entry name" value="SpoVT_C"/>
    <property type="match status" value="1"/>
</dbReference>
<evidence type="ECO:0000313" key="10">
    <source>
        <dbReference type="Proteomes" id="UP000824201"/>
    </source>
</evidence>
<name>A0A9D1ECS5_9FIRM</name>
<dbReference type="PIRSF" id="PIRSF026579">
    <property type="entry name" value="Spore_V_T"/>
    <property type="match status" value="1"/>
</dbReference>
<reference evidence="9" key="2">
    <citation type="journal article" date="2021" name="PeerJ">
        <title>Extensive microbial diversity within the chicken gut microbiome revealed by metagenomics and culture.</title>
        <authorList>
            <person name="Gilroy R."/>
            <person name="Ravi A."/>
            <person name="Getino M."/>
            <person name="Pursley I."/>
            <person name="Horton D.L."/>
            <person name="Alikhan N.F."/>
            <person name="Baker D."/>
            <person name="Gharbi K."/>
            <person name="Hall N."/>
            <person name="Watson M."/>
            <person name="Adriaenssens E.M."/>
            <person name="Foster-Nyarko E."/>
            <person name="Jarju S."/>
            <person name="Secka A."/>
            <person name="Antonio M."/>
            <person name="Oren A."/>
            <person name="Chaudhuri R.R."/>
            <person name="La Ragione R."/>
            <person name="Hildebrand F."/>
            <person name="Pallen M.J."/>
        </authorList>
    </citation>
    <scope>NUCLEOTIDE SEQUENCE</scope>
    <source>
        <strain evidence="9">ChiW13-3771</strain>
    </source>
</reference>
<feature type="domain" description="SpoVT-AbrB" evidence="8">
    <location>
        <begin position="5"/>
        <end position="51"/>
    </location>
</feature>
<dbReference type="GO" id="GO:0030435">
    <property type="term" value="P:sporulation resulting in formation of a cellular spore"/>
    <property type="evidence" value="ECO:0007669"/>
    <property type="project" value="UniProtKB-KW"/>
</dbReference>
<dbReference type="FunFam" id="2.10.260.10:FF:000001">
    <property type="entry name" value="Stage V sporulation protein T"/>
    <property type="match status" value="1"/>
</dbReference>
<evidence type="ECO:0000256" key="2">
    <source>
        <dbReference type="ARBA" id="ARBA00022969"/>
    </source>
</evidence>
<dbReference type="Gene3D" id="2.10.260.10">
    <property type="match status" value="1"/>
</dbReference>
<dbReference type="GO" id="GO:0003677">
    <property type="term" value="F:DNA binding"/>
    <property type="evidence" value="ECO:0007669"/>
    <property type="project" value="UniProtKB-UniRule"/>
</dbReference>
<dbReference type="Gene3D" id="3.30.450.40">
    <property type="match status" value="1"/>
</dbReference>
<keyword evidence="1" id="KW-0678">Repressor</keyword>
<dbReference type="NCBIfam" id="TIGR02851">
    <property type="entry name" value="spore_V_T"/>
    <property type="match status" value="1"/>
</dbReference>
<dbReference type="PROSITE" id="PS51740">
    <property type="entry name" value="SPOVT_ABRB"/>
    <property type="match status" value="1"/>
</dbReference>
<dbReference type="InterPro" id="IPR052731">
    <property type="entry name" value="B_subtilis_Trans_State_Reg"/>
</dbReference>
<evidence type="ECO:0000256" key="5">
    <source>
        <dbReference type="ARBA" id="ARBA00023159"/>
    </source>
</evidence>
<evidence type="ECO:0000256" key="1">
    <source>
        <dbReference type="ARBA" id="ARBA00022491"/>
    </source>
</evidence>
<evidence type="ECO:0000256" key="4">
    <source>
        <dbReference type="ARBA" id="ARBA00023125"/>
    </source>
</evidence>
<dbReference type="PANTHER" id="PTHR36432">
    <property type="match status" value="1"/>
</dbReference>
<evidence type="ECO:0000313" key="9">
    <source>
        <dbReference type="EMBL" id="HIR87879.1"/>
    </source>
</evidence>